<reference evidence="1 2" key="1">
    <citation type="journal article" date="2016" name="Front. Microbiol.">
        <title>High-Level Heat Resistance of Spores of Bacillus amyloliquefaciens and Bacillus licheniformis Results from the Presence of a spoVA Operon in a Tn1546 Transposon.</title>
        <authorList>
            <person name="Berendsen E.M."/>
            <person name="Koning R.A."/>
            <person name="Boekhorst J."/>
            <person name="de Jong A."/>
            <person name="Kuipers O.P."/>
            <person name="Wells-Bennik M.H."/>
        </authorList>
    </citation>
    <scope>NUCLEOTIDE SEQUENCE [LARGE SCALE GENOMIC DNA]</scope>
    <source>
        <strain evidence="1 2">B4121</strain>
    </source>
</reference>
<comment type="caution">
    <text evidence="1">The sequence shown here is derived from an EMBL/GenBank/DDBJ whole genome shotgun (WGS) entry which is preliminary data.</text>
</comment>
<organism evidence="1 2">
    <name type="scientific">Bacillus paralicheniformis</name>
    <dbReference type="NCBI Taxonomy" id="1648923"/>
    <lineage>
        <taxon>Bacteria</taxon>
        <taxon>Bacillati</taxon>
        <taxon>Bacillota</taxon>
        <taxon>Bacilli</taxon>
        <taxon>Bacillales</taxon>
        <taxon>Bacillaceae</taxon>
        <taxon>Bacillus</taxon>
    </lineage>
</organism>
<dbReference type="AlphaFoldDB" id="A0A7Z1B1X9"/>
<protein>
    <submittedName>
        <fullName evidence="1">Uncharacterized protein</fullName>
    </submittedName>
</protein>
<sequence length="49" mass="5346">MSLKAAPTAEMVNASNVISGKIGKRCAGCTPFFQRLPLADRYFKPDQSE</sequence>
<proteinExistence type="predicted"/>
<accession>A0A7Z1B1X9</accession>
<gene>
    <name evidence="1" type="ORF">B4121_3257</name>
</gene>
<evidence type="ECO:0000313" key="1">
    <source>
        <dbReference type="EMBL" id="OLF89982.1"/>
    </source>
</evidence>
<dbReference type="EMBL" id="LKPO01000021">
    <property type="protein sequence ID" value="OLF89982.1"/>
    <property type="molecule type" value="Genomic_DNA"/>
</dbReference>
<name>A0A7Z1B1X9_9BACI</name>
<dbReference type="Proteomes" id="UP000185604">
    <property type="component" value="Unassembled WGS sequence"/>
</dbReference>
<evidence type="ECO:0000313" key="2">
    <source>
        <dbReference type="Proteomes" id="UP000185604"/>
    </source>
</evidence>